<keyword evidence="1" id="KW-0732">Signal</keyword>
<reference evidence="4" key="1">
    <citation type="journal article" date="2019" name="Int. J. Syst. Evol. Microbiol.">
        <title>The Global Catalogue of Microorganisms (GCM) 10K type strain sequencing project: providing services to taxonomists for standard genome sequencing and annotation.</title>
        <authorList>
            <consortium name="The Broad Institute Genomics Platform"/>
            <consortium name="The Broad Institute Genome Sequencing Center for Infectious Disease"/>
            <person name="Wu L."/>
            <person name="Ma J."/>
        </authorList>
    </citation>
    <scope>NUCLEOTIDE SEQUENCE [LARGE SCALE GENOMIC DNA]</scope>
    <source>
        <strain evidence="4">CGMCC 1.12479</strain>
    </source>
</reference>
<evidence type="ECO:0000259" key="2">
    <source>
        <dbReference type="PROSITE" id="PS50983"/>
    </source>
</evidence>
<dbReference type="PROSITE" id="PS50983">
    <property type="entry name" value="FE_B12_PBP"/>
    <property type="match status" value="1"/>
</dbReference>
<dbReference type="InterPro" id="IPR002491">
    <property type="entry name" value="ABC_transptr_periplasmic_BD"/>
</dbReference>
<dbReference type="Proteomes" id="UP000635885">
    <property type="component" value="Unassembled WGS sequence"/>
</dbReference>
<evidence type="ECO:0000313" key="4">
    <source>
        <dbReference type="Proteomes" id="UP000635885"/>
    </source>
</evidence>
<sequence length="263" mass="30270">MPTHTDQLNRKVTVTEYPKRIISLVPSQTELLVDLGLRDELVGITKFCIHPKGLKKEKQIIGGTKNFHFDKIDALQPDLIIGNKEENYQEGIEKLAEKYPVWMSDIFTIEDAVEMIENIGELTNKVAESKNISNQIKIDFKNPFSKKGTAIYLIWNDPIMTVGSNTFINEMLAFAGFENLVQEKRYPKIDLEVLKNLNPEFLLLSSEPFPYKEKHVAFYQKELPNTQVKIVDGELFSWYGSTLLKSKDYFLSLNQKFLKNEAS</sequence>
<dbReference type="NCBIfam" id="NF038402">
    <property type="entry name" value="TroA_like"/>
    <property type="match status" value="1"/>
</dbReference>
<dbReference type="InterPro" id="IPR054828">
    <property type="entry name" value="Vit_B12_bind_prot"/>
</dbReference>
<proteinExistence type="predicted"/>
<dbReference type="Gene3D" id="3.40.50.1980">
    <property type="entry name" value="Nitrogenase molybdenum iron protein domain"/>
    <property type="match status" value="2"/>
</dbReference>
<accession>A0ABQ1MPN3</accession>
<dbReference type="EMBL" id="BMFD01000008">
    <property type="protein sequence ID" value="GGC44324.1"/>
    <property type="molecule type" value="Genomic_DNA"/>
</dbReference>
<dbReference type="PANTHER" id="PTHR30535:SF35">
    <property type="entry name" value="PERIPLASMIC BINDING PROTEIN"/>
    <property type="match status" value="1"/>
</dbReference>
<keyword evidence="4" id="KW-1185">Reference proteome</keyword>
<protein>
    <submittedName>
        <fullName evidence="3">Iron ABC transporter</fullName>
    </submittedName>
</protein>
<dbReference type="PANTHER" id="PTHR30535">
    <property type="entry name" value="VITAMIN B12-BINDING PROTEIN"/>
    <property type="match status" value="1"/>
</dbReference>
<dbReference type="InterPro" id="IPR050902">
    <property type="entry name" value="ABC_Transporter_SBP"/>
</dbReference>
<feature type="domain" description="Fe/B12 periplasmic-binding" evidence="2">
    <location>
        <begin position="20"/>
        <end position="263"/>
    </location>
</feature>
<gene>
    <name evidence="3" type="ORF">GCM10010993_23520</name>
</gene>
<organism evidence="3 4">
    <name type="scientific">Belliella aquatica</name>
    <dbReference type="NCBI Taxonomy" id="1323734"/>
    <lineage>
        <taxon>Bacteria</taxon>
        <taxon>Pseudomonadati</taxon>
        <taxon>Bacteroidota</taxon>
        <taxon>Cytophagia</taxon>
        <taxon>Cytophagales</taxon>
        <taxon>Cyclobacteriaceae</taxon>
        <taxon>Belliella</taxon>
    </lineage>
</organism>
<evidence type="ECO:0000313" key="3">
    <source>
        <dbReference type="EMBL" id="GGC44324.1"/>
    </source>
</evidence>
<dbReference type="SUPFAM" id="SSF53807">
    <property type="entry name" value="Helical backbone' metal receptor"/>
    <property type="match status" value="1"/>
</dbReference>
<dbReference type="Pfam" id="PF01497">
    <property type="entry name" value="Peripla_BP_2"/>
    <property type="match status" value="1"/>
</dbReference>
<dbReference type="RefSeq" id="WP_188443130.1">
    <property type="nucleotide sequence ID" value="NZ_BMFD01000008.1"/>
</dbReference>
<evidence type="ECO:0000256" key="1">
    <source>
        <dbReference type="ARBA" id="ARBA00022729"/>
    </source>
</evidence>
<comment type="caution">
    <text evidence="3">The sequence shown here is derived from an EMBL/GenBank/DDBJ whole genome shotgun (WGS) entry which is preliminary data.</text>
</comment>
<name>A0ABQ1MPN3_9BACT</name>